<reference evidence="1" key="1">
    <citation type="submission" date="2018-02" db="EMBL/GenBank/DDBJ databases">
        <title>Rhizophora mucronata_Transcriptome.</title>
        <authorList>
            <person name="Meera S.P."/>
            <person name="Sreeshan A."/>
            <person name="Augustine A."/>
        </authorList>
    </citation>
    <scope>NUCLEOTIDE SEQUENCE</scope>
    <source>
        <tissue evidence="1">Leaf</tissue>
    </source>
</reference>
<protein>
    <submittedName>
        <fullName evidence="1">Uncharacterized protein</fullName>
    </submittedName>
</protein>
<name>A0A2P2Q681_RHIMU</name>
<dbReference type="AlphaFoldDB" id="A0A2P2Q681"/>
<accession>A0A2P2Q681</accession>
<proteinExistence type="predicted"/>
<evidence type="ECO:0000313" key="1">
    <source>
        <dbReference type="EMBL" id="MBX62502.1"/>
    </source>
</evidence>
<organism evidence="1">
    <name type="scientific">Rhizophora mucronata</name>
    <name type="common">Asiatic mangrove</name>
    <dbReference type="NCBI Taxonomy" id="61149"/>
    <lineage>
        <taxon>Eukaryota</taxon>
        <taxon>Viridiplantae</taxon>
        <taxon>Streptophyta</taxon>
        <taxon>Embryophyta</taxon>
        <taxon>Tracheophyta</taxon>
        <taxon>Spermatophyta</taxon>
        <taxon>Magnoliopsida</taxon>
        <taxon>eudicotyledons</taxon>
        <taxon>Gunneridae</taxon>
        <taxon>Pentapetalae</taxon>
        <taxon>rosids</taxon>
        <taxon>fabids</taxon>
        <taxon>Malpighiales</taxon>
        <taxon>Rhizophoraceae</taxon>
        <taxon>Rhizophora</taxon>
    </lineage>
</organism>
<sequence>MLNVLVELKAHTSSYIKPHFHTYVYYKIYLPLAELGSAIRHLENIRLHKNASSN</sequence>
<dbReference type="EMBL" id="GGEC01082018">
    <property type="protein sequence ID" value="MBX62502.1"/>
    <property type="molecule type" value="Transcribed_RNA"/>
</dbReference>